<evidence type="ECO:0000256" key="1">
    <source>
        <dbReference type="ARBA" id="ARBA00022737"/>
    </source>
</evidence>
<dbReference type="GeneID" id="108733039"/>
<dbReference type="SMART" id="SM00248">
    <property type="entry name" value="ANK"/>
    <property type="match status" value="5"/>
</dbReference>
<dbReference type="STRING" id="224129.A0A1W4WHJ2"/>
<dbReference type="OrthoDB" id="539213at2759"/>
<dbReference type="AlphaFoldDB" id="A0A1W4WHJ2"/>
<dbReference type="InParanoid" id="A0A1W4WHJ2"/>
<dbReference type="SUPFAM" id="SSF48403">
    <property type="entry name" value="Ankyrin repeat"/>
    <property type="match status" value="1"/>
</dbReference>
<proteinExistence type="predicted"/>
<evidence type="ECO:0000256" key="3">
    <source>
        <dbReference type="PROSITE-ProRule" id="PRU00023"/>
    </source>
</evidence>
<dbReference type="InterPro" id="IPR002110">
    <property type="entry name" value="Ankyrin_rpt"/>
</dbReference>
<gene>
    <name evidence="5" type="primary">LOC108733039</name>
</gene>
<dbReference type="PROSITE" id="PS50297">
    <property type="entry name" value="ANK_REP_REGION"/>
    <property type="match status" value="1"/>
</dbReference>
<name>A0A1W4WHJ2_AGRPL</name>
<organism evidence="4 5">
    <name type="scientific">Agrilus planipennis</name>
    <name type="common">Emerald ash borer</name>
    <name type="synonym">Agrilus marcopoli</name>
    <dbReference type="NCBI Taxonomy" id="224129"/>
    <lineage>
        <taxon>Eukaryota</taxon>
        <taxon>Metazoa</taxon>
        <taxon>Ecdysozoa</taxon>
        <taxon>Arthropoda</taxon>
        <taxon>Hexapoda</taxon>
        <taxon>Insecta</taxon>
        <taxon>Pterygota</taxon>
        <taxon>Neoptera</taxon>
        <taxon>Endopterygota</taxon>
        <taxon>Coleoptera</taxon>
        <taxon>Polyphaga</taxon>
        <taxon>Elateriformia</taxon>
        <taxon>Buprestoidea</taxon>
        <taxon>Buprestidae</taxon>
        <taxon>Agrilinae</taxon>
        <taxon>Agrilus</taxon>
    </lineage>
</organism>
<dbReference type="PANTHER" id="PTHR24126">
    <property type="entry name" value="ANKYRIN REPEAT, PH AND SEC7 DOMAIN CONTAINING PROTEIN SECG-RELATED"/>
    <property type="match status" value="1"/>
</dbReference>
<dbReference type="KEGG" id="apln:108733039"/>
<feature type="repeat" description="ANK" evidence="3">
    <location>
        <begin position="58"/>
        <end position="90"/>
    </location>
</feature>
<dbReference type="Gene3D" id="1.25.40.20">
    <property type="entry name" value="Ankyrin repeat-containing domain"/>
    <property type="match status" value="1"/>
</dbReference>
<keyword evidence="4" id="KW-1185">Reference proteome</keyword>
<dbReference type="Proteomes" id="UP000192223">
    <property type="component" value="Unplaced"/>
</dbReference>
<sequence>MTDNSSENKSPLISTDSKTVFIDFDRNTKLHLAAALGDTEEVLKEVQNGHKIDITNYLGWTPLMMAARHGHIEIVKILIEKLADSTRKNKFGCSIFHMAIASGKLELVVLILQHLLRGGVTRKSMEGFLSPISLAILFNHKPIVQCLIDQTFNVNSETIKTEITPIMFAAATGNFEMFNYLTSKGAVTDPNTVGVKLSEIFKMKHFDDCPANHQNHAPSPILIIHPPIQAVMPHPPQFPLSTHNLYPPMVGLPRKSSDFESPCFMSPNVSPVTPLTPTFRPTYLPSYATPQVFFPPEFSPVNFVSPCQNVSQNSDFLNRRLHQTTFLYTFPQFSPVNNQY</sequence>
<dbReference type="PROSITE" id="PS50088">
    <property type="entry name" value="ANK_REPEAT"/>
    <property type="match status" value="1"/>
</dbReference>
<accession>A0A1W4WHJ2</accession>
<evidence type="ECO:0000313" key="4">
    <source>
        <dbReference type="Proteomes" id="UP000192223"/>
    </source>
</evidence>
<keyword evidence="2 3" id="KW-0040">ANK repeat</keyword>
<evidence type="ECO:0000313" key="5">
    <source>
        <dbReference type="RefSeq" id="XP_018319568.2"/>
    </source>
</evidence>
<dbReference type="RefSeq" id="XP_018319568.2">
    <property type="nucleotide sequence ID" value="XM_018464066.2"/>
</dbReference>
<reference evidence="5" key="1">
    <citation type="submission" date="2025-08" db="UniProtKB">
        <authorList>
            <consortium name="RefSeq"/>
        </authorList>
    </citation>
    <scope>IDENTIFICATION</scope>
    <source>
        <tissue evidence="5">Entire body</tissue>
    </source>
</reference>
<evidence type="ECO:0000256" key="2">
    <source>
        <dbReference type="ARBA" id="ARBA00023043"/>
    </source>
</evidence>
<keyword evidence="1" id="KW-0677">Repeat</keyword>
<protein>
    <submittedName>
        <fullName evidence="5">Ankyrin repeat and SAM domain-containing protein 6-like</fullName>
    </submittedName>
</protein>
<dbReference type="InterPro" id="IPR036770">
    <property type="entry name" value="Ankyrin_rpt-contain_sf"/>
</dbReference>
<dbReference type="Pfam" id="PF12796">
    <property type="entry name" value="Ank_2"/>
    <property type="match status" value="1"/>
</dbReference>